<keyword evidence="2 4" id="KW-0378">Hydrolase</keyword>
<dbReference type="Pfam" id="PF13448">
    <property type="entry name" value="DUF4114"/>
    <property type="match status" value="1"/>
</dbReference>
<feature type="binding site" evidence="4">
    <location>
        <position position="621"/>
    </location>
    <ligand>
        <name>Ca(2+)</name>
        <dbReference type="ChEBI" id="CHEBI:29108"/>
    </ligand>
</feature>
<dbReference type="InterPro" id="IPR025193">
    <property type="entry name" value="DUF4114"/>
</dbReference>
<dbReference type="EMBL" id="AP009384">
    <property type="protein sequence ID" value="BAF87690.1"/>
    <property type="molecule type" value="Genomic_DNA"/>
</dbReference>
<dbReference type="PROSITE" id="PS00138">
    <property type="entry name" value="SUBTILASE_SER"/>
    <property type="match status" value="1"/>
</dbReference>
<evidence type="ECO:0000313" key="6">
    <source>
        <dbReference type="EMBL" id="BAF87690.1"/>
    </source>
</evidence>
<feature type="active site" description="Charge relay system" evidence="4">
    <location>
        <position position="326"/>
    </location>
</feature>
<evidence type="ECO:0000256" key="4">
    <source>
        <dbReference type="PROSITE-ProRule" id="PRU01032"/>
    </source>
</evidence>
<reference evidence="6 7" key="5">
    <citation type="journal article" date="2010" name="Appl. Environ. Microbiol.">
        <title>phrR-like gene praR of Azorhizobium caulinodans ORS571 is essential for symbiosis with Sesbania rostrata and is involved in expression of reb genes.</title>
        <authorList>
            <person name="Akiba N."/>
            <person name="Aono T."/>
            <person name="Toyazaki H."/>
            <person name="Sato S."/>
            <person name="Oyaizu H."/>
        </authorList>
    </citation>
    <scope>NUCLEOTIDE SEQUENCE [LARGE SCALE GENOMIC DNA]</scope>
    <source>
        <strain evidence="7">ATCC 43989 / DSM 5975 / JCM 20966 / LMG 6465 / NBRC 14845 / NCIMB 13405 / ORS 571</strain>
    </source>
</reference>
<dbReference type="eggNOG" id="COG4934">
    <property type="taxonomic scope" value="Bacteria"/>
</dbReference>
<comment type="cofactor">
    <cofactor evidence="4">
        <name>Ca(2+)</name>
        <dbReference type="ChEBI" id="CHEBI:29108"/>
    </cofactor>
    <text evidence="4">Binds 1 Ca(2+) ion per subunit.</text>
</comment>
<name>A8I456_AZOC5</name>
<dbReference type="PANTHER" id="PTHR14218:SF15">
    <property type="entry name" value="TRIPEPTIDYL-PEPTIDASE 1"/>
    <property type="match status" value="1"/>
</dbReference>
<dbReference type="GO" id="GO:0008240">
    <property type="term" value="F:tripeptidyl-peptidase activity"/>
    <property type="evidence" value="ECO:0007669"/>
    <property type="project" value="TreeGrafter"/>
</dbReference>
<dbReference type="PANTHER" id="PTHR14218">
    <property type="entry name" value="PROTEASE S8 TRIPEPTIDYL PEPTIDASE I CLN2"/>
    <property type="match status" value="1"/>
</dbReference>
<dbReference type="HOGENOM" id="CLU_290148_0_0_5"/>
<reference evidence="6 7" key="4">
    <citation type="journal article" date="2009" name="Appl. Environ. Microbiol.">
        <title>Comparative genome-wide transcriptional profiling of Azorhizobium caulinodans ORS571 grown under free-living and symbiotic conditions.</title>
        <authorList>
            <person name="Tsukada S."/>
            <person name="Aono T."/>
            <person name="Akiba N."/>
            <person name="Lee KB."/>
            <person name="Liu CT."/>
            <person name="Toyazaki H."/>
            <person name="Oyaizu H."/>
        </authorList>
    </citation>
    <scope>NUCLEOTIDE SEQUENCE [LARGE SCALE GENOMIC DNA]</scope>
    <source>
        <strain evidence="7">ATCC 43989 / DSM 5975 / JCM 20966 / LMG 6465 / NBRC 14845 / NCIMB 13405 / ORS 571</strain>
    </source>
</reference>
<dbReference type="Proteomes" id="UP000000270">
    <property type="component" value="Chromosome"/>
</dbReference>
<dbReference type="InterPro" id="IPR023828">
    <property type="entry name" value="Peptidase_S8_Ser-AS"/>
</dbReference>
<dbReference type="InterPro" id="IPR030400">
    <property type="entry name" value="Sedolisin_dom"/>
</dbReference>
<reference evidence="7" key="2">
    <citation type="submission" date="2007-04" db="EMBL/GenBank/DDBJ databases">
        <title>Complete genome sequence of the nitrogen-fixing bacterium Azorhizobium caulinodans ORS571.</title>
        <authorList>
            <person name="Lee K.B."/>
            <person name="Backer P.D."/>
            <person name="Aono T."/>
            <person name="Liu C.T."/>
            <person name="Suzuki S."/>
            <person name="Suzuki T."/>
            <person name="Kaneko T."/>
            <person name="Yamada M."/>
            <person name="Tabata S."/>
            <person name="Kupfer D.M."/>
            <person name="Najar F.Z."/>
            <person name="Wiley G.B."/>
            <person name="Roe B."/>
            <person name="Binnewies T."/>
            <person name="Ussery D."/>
            <person name="Vereecke D."/>
            <person name="Gevers D."/>
            <person name="Holsters M."/>
            <person name="Oyaizu H."/>
        </authorList>
    </citation>
    <scope>NUCLEOTIDE SEQUENCE [LARGE SCALE GENOMIC DNA]</scope>
    <source>
        <strain evidence="7">ATCC 43989 / DSM 5975 / JCM 20966 / LMG 6465 / NBRC 14845 / NCIMB 13405 / ORS 571</strain>
    </source>
</reference>
<feature type="binding site" evidence="4">
    <location>
        <position position="620"/>
    </location>
    <ligand>
        <name>Ca(2+)</name>
        <dbReference type="ChEBI" id="CHEBI:29108"/>
    </ligand>
</feature>
<dbReference type="CDD" id="cd04056">
    <property type="entry name" value="Peptidases_S53"/>
    <property type="match status" value="1"/>
</dbReference>
<gene>
    <name evidence="6" type="ordered locus">AZC_1692</name>
</gene>
<dbReference type="GO" id="GO:0046872">
    <property type="term" value="F:metal ion binding"/>
    <property type="evidence" value="ECO:0007669"/>
    <property type="project" value="UniProtKB-UniRule"/>
</dbReference>
<keyword evidence="4" id="KW-0106">Calcium</keyword>
<evidence type="ECO:0000313" key="7">
    <source>
        <dbReference type="Proteomes" id="UP000000270"/>
    </source>
</evidence>
<evidence type="ECO:0000256" key="3">
    <source>
        <dbReference type="ARBA" id="ARBA00022825"/>
    </source>
</evidence>
<dbReference type="SUPFAM" id="SSF52743">
    <property type="entry name" value="Subtilisin-like"/>
    <property type="match status" value="1"/>
</dbReference>
<dbReference type="Gene3D" id="3.40.50.200">
    <property type="entry name" value="Peptidase S8/S53 domain"/>
    <property type="match status" value="1"/>
</dbReference>
<keyword evidence="3 4" id="KW-0720">Serine protease</keyword>
<evidence type="ECO:0000259" key="5">
    <source>
        <dbReference type="PROSITE" id="PS51695"/>
    </source>
</evidence>
<dbReference type="PROSITE" id="PS51695">
    <property type="entry name" value="SEDOLISIN"/>
    <property type="match status" value="1"/>
</dbReference>
<keyword evidence="7" id="KW-1185">Reference proteome</keyword>
<keyword evidence="4" id="KW-0479">Metal-binding</keyword>
<reference evidence="6 7" key="3">
    <citation type="journal article" date="2008" name="BMC Genomics">
        <title>The genome of the versatile nitrogen fixer Azorhizobium caulinodans ORS571.</title>
        <authorList>
            <person name="Lee KB."/>
            <person name="Backer P.D."/>
            <person name="Aono T."/>
            <person name="Liu CT."/>
            <person name="Suzuki S."/>
            <person name="Suzuki T."/>
            <person name="Kaneko T."/>
            <person name="Yamada M."/>
            <person name="Tabata S."/>
            <person name="Kupfer D.M."/>
            <person name="Najar F.Z."/>
            <person name="Wiley G.B."/>
            <person name="Roe B."/>
            <person name="Binnewies T.T."/>
            <person name="Ussery D.W."/>
            <person name="D'Haeze W."/>
            <person name="Herder J.D."/>
            <person name="Gevers D."/>
            <person name="Vereecke D."/>
            <person name="Holsters M."/>
            <person name="Oyaizu H."/>
        </authorList>
    </citation>
    <scope>NUCLEOTIDE SEQUENCE [LARGE SCALE GENOMIC DNA]</scope>
    <source>
        <strain evidence="7">ATCC 43989 / DSM 5975 / JCM 20966 / LMG 6465 / NBRC 14845 / NCIMB 13405 / ORS 571</strain>
    </source>
</reference>
<keyword evidence="1 4" id="KW-0645">Protease</keyword>
<dbReference type="KEGG" id="azc:AZC_1692"/>
<evidence type="ECO:0000256" key="1">
    <source>
        <dbReference type="ARBA" id="ARBA00022670"/>
    </source>
</evidence>
<feature type="active site" description="Charge relay system" evidence="4">
    <location>
        <position position="575"/>
    </location>
</feature>
<organism evidence="6 7">
    <name type="scientific">Azorhizobium caulinodans (strain ATCC 43989 / DSM 5975 / JCM 20966 / LMG 6465 / NBRC 14845 / NCIMB 13405 / ORS 571)</name>
    <dbReference type="NCBI Taxonomy" id="438753"/>
    <lineage>
        <taxon>Bacteria</taxon>
        <taxon>Pseudomonadati</taxon>
        <taxon>Pseudomonadota</taxon>
        <taxon>Alphaproteobacteria</taxon>
        <taxon>Hyphomicrobiales</taxon>
        <taxon>Xanthobacteraceae</taxon>
        <taxon>Azorhizobium</taxon>
    </lineage>
</organism>
<accession>A8I456</accession>
<dbReference type="InterPro" id="IPR050819">
    <property type="entry name" value="Tripeptidyl-peptidase_I"/>
</dbReference>
<reference evidence="6 7" key="6">
    <citation type="journal article" date="2011" name="Appl. Environ. Microbiol.">
        <title>Involvement of the azorhizobial chromosome partition gene (parA) in the onset of bacteroid differentiation during Sesbania rostrata stem nodule development.</title>
        <authorList>
            <person name="Liu CT."/>
            <person name="Lee KB."/>
            <person name="Wang YS."/>
            <person name="Peng MH."/>
            <person name="Lee KT."/>
            <person name="Suzuki S."/>
            <person name="Suzuki T."/>
            <person name="Oyaizu H."/>
        </authorList>
    </citation>
    <scope>NUCLEOTIDE SEQUENCE [LARGE SCALE GENOMIC DNA]</scope>
    <source>
        <strain evidence="7">ATCC 43989 / DSM 5975 / JCM 20966 / LMG 6465 / NBRC 14845 / NCIMB 13405 / ORS 571</strain>
    </source>
</reference>
<feature type="binding site" evidence="4">
    <location>
        <position position="658"/>
    </location>
    <ligand>
        <name>Ca(2+)</name>
        <dbReference type="ChEBI" id="CHEBI:29108"/>
    </ligand>
</feature>
<dbReference type="GO" id="GO:0006508">
    <property type="term" value="P:proteolysis"/>
    <property type="evidence" value="ECO:0007669"/>
    <property type="project" value="UniProtKB-KW"/>
</dbReference>
<reference evidence="6 7" key="1">
    <citation type="journal article" date="2007" name="Appl. Environ. Microbiol.">
        <title>Rhizobial factors required for stem nodule maturation and maintenance in Sesbania rostrata-Azorhizobium caulinodans ORS571 symbiosis.</title>
        <authorList>
            <person name="Suzuki S."/>
            <person name="Aono T."/>
            <person name="Lee KB."/>
            <person name="Suzuki T."/>
            <person name="Liu CT."/>
            <person name="Miwa H."/>
            <person name="Wakao S."/>
            <person name="Iki T."/>
            <person name="Oyaizu H."/>
        </authorList>
    </citation>
    <scope>NUCLEOTIDE SEQUENCE [LARGE SCALE GENOMIC DNA]</scope>
    <source>
        <strain evidence="7">ATCC 43989 / DSM 5975 / JCM 20966 / LMG 6465 / NBRC 14845 / NCIMB 13405 / ORS 571</strain>
    </source>
</reference>
<dbReference type="STRING" id="438753.AZC_1692"/>
<protein>
    <submittedName>
        <fullName evidence="6">Putative protease</fullName>
    </submittedName>
</protein>
<dbReference type="GO" id="GO:0004252">
    <property type="term" value="F:serine-type endopeptidase activity"/>
    <property type="evidence" value="ECO:0007669"/>
    <property type="project" value="UniProtKB-UniRule"/>
</dbReference>
<feature type="active site" description="Charge relay system" evidence="4">
    <location>
        <position position="322"/>
    </location>
</feature>
<proteinExistence type="predicted"/>
<evidence type="ECO:0000256" key="2">
    <source>
        <dbReference type="ARBA" id="ARBA00022801"/>
    </source>
</evidence>
<sequence length="985" mass="101359">MRRARPRLAVAEVLPSPLNTLPFRGTMPSGRWGRIGAMVANSSYLDFTSYGTIPASVTDPATAYGLTNTQPVTGNAHITVAVVLNRANDPTALLNADWGTRQATLAQMQANGTLWTTYGADTGTFNTVKTQLGGIGTVLGDETGTGGYVTSAASRTIWVSLDAAGFQTLFGTPLMKGAAFGGAYEQLYWNGDLSLPASIASSTAGLWFDYGMDPATSALTSSTVALPQGAQSPGNQSTSATELYPQDIAALYNFPLSGPAHQTGTLALIEIGIGDALNPTIPGPSFQSRLQAYLATAGVPGSGAYYVQNSANERYNADNADERSLDVGVVSAIVPNSLIGLYVGSGDTVYTAYQTAIWDQQNNPAVISSSWSDGLSFAPGSPFATAYRELFVDAALRGISVFNDAFDGGSGNETGTGLTNLFTGSMSSYAMVVGGTSVSTLAAAQTDSTLAGVVLAAQQGDLATLWQMVRGGLTAWPVGAGQLEPFIETVWNQYVLSGSRLFPGYGENFATSGGVDTTQATPGYQTAFGLTPTDADPSHGVGRGAPDVSALSQGNMGYLLPGSNMLGVYPNGGTSAATPFWAALATEFNAIFKDQGLPNLGYSNDLYYIAAAIAPASFNDITAGNNVSTFIPGSTYTSPQLGGISATGLGYAAGQGYDLTTGLGSPNGLLLARALSSIAHAELYYDLTPVLENAGAPSSGASAGWSSTADQSLLFQSSLSHAGEWSLSLGSATYSFAGNAASPYAWTSALAQQSLQSDFSPTLVTLFDGYGQGQIVQTGVAAGTPLALSVSGTPATSHQAALTADYGFVDFVSGDGLSSVEVARPLAVATTANGANDADAVVRLRQNGVNDVSVMFYKVADYAGTVDGLAPGQAGYAEAAAAHAYSTISGQTTVSGSGYGAYSQTELAHVNAGDLIAMKLTSNGETYWAFASGNETVNGQHVAHLWSYGLNTWGWEDLYGGGDHDYNDLIVQLDFTSASGSHLLV</sequence>
<feature type="domain" description="Peptidase S53" evidence="5">
    <location>
        <begin position="242"/>
        <end position="678"/>
    </location>
</feature>
<feature type="binding site" evidence="4">
    <location>
        <position position="656"/>
    </location>
    <ligand>
        <name>Ca(2+)</name>
        <dbReference type="ChEBI" id="CHEBI:29108"/>
    </ligand>
</feature>
<dbReference type="InterPro" id="IPR036852">
    <property type="entry name" value="Peptidase_S8/S53_dom_sf"/>
</dbReference>
<dbReference type="AlphaFoldDB" id="A8I456"/>